<evidence type="ECO:0000256" key="1">
    <source>
        <dbReference type="SAM" id="MobiDB-lite"/>
    </source>
</evidence>
<name>A0A542WZQ8_9MICO</name>
<proteinExistence type="predicted"/>
<keyword evidence="3" id="KW-1185">Reference proteome</keyword>
<accession>A0A542WZQ8</accession>
<feature type="region of interest" description="Disordered" evidence="1">
    <location>
        <begin position="44"/>
        <end position="113"/>
    </location>
</feature>
<evidence type="ECO:0000313" key="3">
    <source>
        <dbReference type="Proteomes" id="UP000318336"/>
    </source>
</evidence>
<comment type="caution">
    <text evidence="2">The sequence shown here is derived from an EMBL/GenBank/DDBJ whole genome shotgun (WGS) entry which is preliminary data.</text>
</comment>
<dbReference type="OrthoDB" id="5148804at2"/>
<feature type="compositionally biased region" description="Low complexity" evidence="1">
    <location>
        <begin position="58"/>
        <end position="97"/>
    </location>
</feature>
<protein>
    <submittedName>
        <fullName evidence="2">Uncharacterized protein</fullName>
    </submittedName>
</protein>
<evidence type="ECO:0000313" key="2">
    <source>
        <dbReference type="EMBL" id="TQL29061.1"/>
    </source>
</evidence>
<reference evidence="2 3" key="1">
    <citation type="submission" date="2019-06" db="EMBL/GenBank/DDBJ databases">
        <title>Sequencing the genomes of 1000 actinobacteria strains.</title>
        <authorList>
            <person name="Klenk H.-P."/>
        </authorList>
    </citation>
    <scope>NUCLEOTIDE SEQUENCE [LARGE SCALE GENOMIC DNA]</scope>
    <source>
        <strain evidence="2 3">DSM 24617</strain>
    </source>
</reference>
<dbReference type="AlphaFoldDB" id="A0A542WZQ8"/>
<organism evidence="2 3">
    <name type="scientific">Barrientosiimonas humi</name>
    <dbReference type="NCBI Taxonomy" id="999931"/>
    <lineage>
        <taxon>Bacteria</taxon>
        <taxon>Bacillati</taxon>
        <taxon>Actinomycetota</taxon>
        <taxon>Actinomycetes</taxon>
        <taxon>Micrococcales</taxon>
        <taxon>Dermacoccaceae</taxon>
        <taxon>Barrientosiimonas</taxon>
    </lineage>
</organism>
<dbReference type="Proteomes" id="UP000318336">
    <property type="component" value="Unassembled WGS sequence"/>
</dbReference>
<sequence>MDEAVLRRWVGLVVALLCFVAAVAAVRSGSAAEGVAATESATTAGPFAASTPPPAAPDPAVESPVPTVAGSRSAPQPSSGSSAPSSSASPAGARTAGVGLTRTGTVLRASPTSSGDLEVVERVRFAAPVTSVRLELRASPAPALAGVRPQVRDLQIQAGATPVVAPAEGPAEAPVVVRLPATDELTLRYRLGSTAVRSNPAPVGRVLLAVAPIVAPSATSGPVVLDVFGSGVRNLVCPALPQREQTCGARRGAAWTAGPVPARDATFVAQVDLPDPGAP</sequence>
<dbReference type="RefSeq" id="WP_142007809.1">
    <property type="nucleotide sequence ID" value="NZ_CAJTBP010000001.1"/>
</dbReference>
<dbReference type="EMBL" id="VFOK01000002">
    <property type="protein sequence ID" value="TQL29061.1"/>
    <property type="molecule type" value="Genomic_DNA"/>
</dbReference>
<gene>
    <name evidence="2" type="ORF">FB554_3378</name>
</gene>